<dbReference type="EMBL" id="QBIU01000001">
    <property type="protein sequence ID" value="MWV68480.1"/>
    <property type="molecule type" value="Genomic_DNA"/>
</dbReference>
<dbReference type="Proteomes" id="UP000029714">
    <property type="component" value="Unassembled WGS sequence"/>
</dbReference>
<evidence type="ECO:0000313" key="3">
    <source>
        <dbReference type="Proteomes" id="UP000029714"/>
    </source>
</evidence>
<dbReference type="EMBL" id="JRMP02000001">
    <property type="protein sequence ID" value="TLD95973.1"/>
    <property type="molecule type" value="Genomic_DNA"/>
</dbReference>
<evidence type="ECO:0008006" key="5">
    <source>
        <dbReference type="Google" id="ProtNLM"/>
    </source>
</evidence>
<reference evidence="2 3" key="2">
    <citation type="journal article" date="2016" name="Infect. Immun.">
        <title>Helicobacter saguini, a Novel Helicobacter Isolated from Cotton-Top Tamarins with Ulcerative Colitis, Has Proinflammatory Properties and Induces Typhlocolitis and Dysplasia in Gnotobiotic IL-10-/- Mice.</title>
        <authorList>
            <person name="Shen Z."/>
            <person name="Mannion A."/>
            <person name="Whary M.T."/>
            <person name="Muthupalani S."/>
            <person name="Sheh A."/>
            <person name="Feng Y."/>
            <person name="Gong G."/>
            <person name="Vandamme P."/>
            <person name="Holcombe H.R."/>
            <person name="Paster B.J."/>
            <person name="Fox J.G."/>
        </authorList>
    </citation>
    <scope>NUCLEOTIDE SEQUENCE [LARGE SCALE GENOMIC DNA]</scope>
    <source>
        <strain evidence="2 3">MIT 97-6194</strain>
    </source>
</reference>
<reference evidence="2 3" key="1">
    <citation type="journal article" date="2014" name="Genome Announc.">
        <title>Draft genome sequences of eight enterohepatic helicobacter species isolated from both laboratory and wild rodents.</title>
        <authorList>
            <person name="Sheh A."/>
            <person name="Shen Z."/>
            <person name="Fox J.G."/>
        </authorList>
    </citation>
    <scope>NUCLEOTIDE SEQUENCE [LARGE SCALE GENOMIC DNA]</scope>
    <source>
        <strain evidence="2 3">MIT 97-6194</strain>
    </source>
</reference>
<keyword evidence="3" id="KW-1185">Reference proteome</keyword>
<reference evidence="1 4" key="4">
    <citation type="submission" date="2019-12" db="EMBL/GenBank/DDBJ databases">
        <title>Multi-Generational Helicobacter saguini Isolates.</title>
        <authorList>
            <person name="Mannion A."/>
            <person name="Shen Z."/>
            <person name="Fox J.G."/>
        </authorList>
    </citation>
    <scope>NUCLEOTIDE SEQUENCE [LARGE SCALE GENOMIC DNA]</scope>
    <source>
        <strain evidence="1">16-048</strain>
        <strain evidence="4">16-048 (F4)</strain>
    </source>
</reference>
<reference evidence="2" key="3">
    <citation type="submission" date="2018-04" db="EMBL/GenBank/DDBJ databases">
        <authorList>
            <person name="Sheh A."/>
            <person name="Shen Z."/>
            <person name="Mannion A.J."/>
            <person name="Fox J.G."/>
        </authorList>
    </citation>
    <scope>NUCLEOTIDE SEQUENCE</scope>
    <source>
        <strain evidence="2">MIT 97-6194</strain>
    </source>
</reference>
<evidence type="ECO:0000313" key="4">
    <source>
        <dbReference type="Proteomes" id="UP000477070"/>
    </source>
</evidence>
<organism evidence="2 3">
    <name type="scientific">Helicobacter saguini</name>
    <dbReference type="NCBI Taxonomy" id="1548018"/>
    <lineage>
        <taxon>Bacteria</taxon>
        <taxon>Pseudomonadati</taxon>
        <taxon>Campylobacterota</taxon>
        <taxon>Epsilonproteobacteria</taxon>
        <taxon>Campylobacterales</taxon>
        <taxon>Helicobacteraceae</taxon>
        <taxon>Helicobacter</taxon>
    </lineage>
</organism>
<protein>
    <recommendedName>
        <fullName evidence="5">Lipoprotein</fullName>
    </recommendedName>
</protein>
<dbReference type="Proteomes" id="UP000477070">
    <property type="component" value="Unassembled WGS sequence"/>
</dbReference>
<evidence type="ECO:0000313" key="1">
    <source>
        <dbReference type="EMBL" id="MWV68480.1"/>
    </source>
</evidence>
<dbReference type="RefSeq" id="WP_034569327.1">
    <property type="nucleotide sequence ID" value="NZ_JRMP02000001.1"/>
</dbReference>
<sequence>MKRKIFLALLCAWVLFMVGGCSFLWIDPKFYTQAALAKIYQGNYIFNEKYYAKILEKEKQRHDYTQQNALKTQMLQEQKESLQKHIQYYDSWEEKGGDDYVEKRKARFSDKEWLEWSKVREIYLNELIKEYETPDYIYDYAEPAAQYAKKVGIKVALQQMDDVLNEQDSPMLDDIELAFQFIHIFYGEALENYVNKEIAKRNPQYKDTDSALPQEIEGKKYSDVWVYRDEKTLKRHSNYELPLYAKEMDAKGKIIDKALGYFVRDFATKVGGYYLIKENGEIEIININVYFIYEFVRYGIFGNEGSGYYFEQQEKIYFPFDKSVYYENGEWERLR</sequence>
<evidence type="ECO:0000313" key="2">
    <source>
        <dbReference type="EMBL" id="TLD95973.1"/>
    </source>
</evidence>
<proteinExistence type="predicted"/>
<gene>
    <name evidence="1" type="ORF">DCO61_00140</name>
    <name evidence="2" type="ORF">LS64_001025</name>
</gene>
<comment type="caution">
    <text evidence="2">The sequence shown here is derived from an EMBL/GenBank/DDBJ whole genome shotgun (WGS) entry which is preliminary data.</text>
</comment>
<name>A0A099BH76_9HELI</name>
<accession>A0A099BH76</accession>
<dbReference type="AlphaFoldDB" id="A0A099BH76"/>
<dbReference type="PROSITE" id="PS51257">
    <property type="entry name" value="PROKAR_LIPOPROTEIN"/>
    <property type="match status" value="1"/>
</dbReference>